<reference evidence="9" key="1">
    <citation type="submission" date="2016-10" db="EMBL/GenBank/DDBJ databases">
        <title>Frankia sp. NRRL B-16386 Genome sequencing.</title>
        <authorList>
            <person name="Ghodhbane-Gtari F."/>
            <person name="Swanson E."/>
            <person name="Gueddou A."/>
            <person name="Hezbri K."/>
            <person name="Ktari K."/>
            <person name="Nouioui I."/>
            <person name="Morris K."/>
            <person name="Simpson S."/>
            <person name="Abebe-Akele F."/>
            <person name="Thomas K."/>
            <person name="Gtari M."/>
            <person name="Tisa L.S."/>
        </authorList>
    </citation>
    <scope>NUCLEOTIDE SEQUENCE [LARGE SCALE GENOMIC DNA]</scope>
    <source>
        <strain evidence="9">NRRL B-16386</strain>
    </source>
</reference>
<accession>A0A1V2IAJ8</accession>
<evidence type="ECO:0000256" key="2">
    <source>
        <dbReference type="ARBA" id="ARBA00022692"/>
    </source>
</evidence>
<dbReference type="Pfam" id="PF07690">
    <property type="entry name" value="MFS_1"/>
    <property type="match status" value="1"/>
</dbReference>
<feature type="compositionally biased region" description="Pro residues" evidence="5">
    <location>
        <begin position="12"/>
        <end position="26"/>
    </location>
</feature>
<feature type="domain" description="Major facilitator superfamily (MFS) profile" evidence="7">
    <location>
        <begin position="46"/>
        <end position="493"/>
    </location>
</feature>
<feature type="region of interest" description="Disordered" evidence="5">
    <location>
        <begin position="1"/>
        <end position="37"/>
    </location>
</feature>
<feature type="transmembrane region" description="Helical" evidence="6">
    <location>
        <begin position="304"/>
        <end position="329"/>
    </location>
</feature>
<dbReference type="STRING" id="1834516.BL253_15910"/>
<evidence type="ECO:0000259" key="7">
    <source>
        <dbReference type="PROSITE" id="PS50850"/>
    </source>
</evidence>
<dbReference type="Gene3D" id="1.20.1250.20">
    <property type="entry name" value="MFS general substrate transporter like domains"/>
    <property type="match status" value="1"/>
</dbReference>
<feature type="transmembrane region" description="Helical" evidence="6">
    <location>
        <begin position="46"/>
        <end position="68"/>
    </location>
</feature>
<dbReference type="InterPro" id="IPR020846">
    <property type="entry name" value="MFS_dom"/>
</dbReference>
<feature type="compositionally biased region" description="Low complexity" evidence="5">
    <location>
        <begin position="1"/>
        <end position="11"/>
    </location>
</feature>
<dbReference type="GO" id="GO:0005886">
    <property type="term" value="C:plasma membrane"/>
    <property type="evidence" value="ECO:0007669"/>
    <property type="project" value="UniProtKB-SubCell"/>
</dbReference>
<dbReference type="PANTHER" id="PTHR42718">
    <property type="entry name" value="MAJOR FACILITATOR SUPERFAMILY MULTIDRUG TRANSPORTER MFSC"/>
    <property type="match status" value="1"/>
</dbReference>
<dbReference type="InterPro" id="IPR005829">
    <property type="entry name" value="Sugar_transporter_CS"/>
</dbReference>
<feature type="transmembrane region" description="Helical" evidence="6">
    <location>
        <begin position="261"/>
        <end position="283"/>
    </location>
</feature>
<feature type="transmembrane region" description="Helical" evidence="6">
    <location>
        <begin position="368"/>
        <end position="389"/>
    </location>
</feature>
<evidence type="ECO:0000313" key="8">
    <source>
        <dbReference type="EMBL" id="ONH29742.1"/>
    </source>
</evidence>
<dbReference type="CDD" id="cd17321">
    <property type="entry name" value="MFS_MMR_MDR_like"/>
    <property type="match status" value="1"/>
</dbReference>
<organism evidence="8 9">
    <name type="scientific">Pseudofrankia asymbiotica</name>
    <dbReference type="NCBI Taxonomy" id="1834516"/>
    <lineage>
        <taxon>Bacteria</taxon>
        <taxon>Bacillati</taxon>
        <taxon>Actinomycetota</taxon>
        <taxon>Actinomycetes</taxon>
        <taxon>Frankiales</taxon>
        <taxon>Frankiaceae</taxon>
        <taxon>Pseudofrankia</taxon>
    </lineage>
</organism>
<dbReference type="PANTHER" id="PTHR42718:SF48">
    <property type="entry name" value="CONSERVED TWO-DOMAIN MEMBRANE PROTEIN-RELATED"/>
    <property type="match status" value="1"/>
</dbReference>
<dbReference type="PROSITE" id="PS50850">
    <property type="entry name" value="MFS"/>
    <property type="match status" value="1"/>
</dbReference>
<dbReference type="OrthoDB" id="7375466at2"/>
<feature type="transmembrane region" description="Helical" evidence="6">
    <location>
        <begin position="470"/>
        <end position="488"/>
    </location>
</feature>
<dbReference type="Gene3D" id="1.20.1720.10">
    <property type="entry name" value="Multidrug resistance protein D"/>
    <property type="match status" value="1"/>
</dbReference>
<evidence type="ECO:0000256" key="1">
    <source>
        <dbReference type="ARBA" id="ARBA00004651"/>
    </source>
</evidence>
<dbReference type="PROSITE" id="PS00216">
    <property type="entry name" value="SUGAR_TRANSPORT_1"/>
    <property type="match status" value="1"/>
</dbReference>
<dbReference type="GO" id="GO:0022857">
    <property type="term" value="F:transmembrane transporter activity"/>
    <property type="evidence" value="ECO:0007669"/>
    <property type="project" value="InterPro"/>
</dbReference>
<feature type="transmembrane region" description="Helical" evidence="6">
    <location>
        <begin position="141"/>
        <end position="159"/>
    </location>
</feature>
<name>A0A1V2IAJ8_9ACTN</name>
<evidence type="ECO:0000256" key="5">
    <source>
        <dbReference type="SAM" id="MobiDB-lite"/>
    </source>
</evidence>
<feature type="transmembrane region" description="Helical" evidence="6">
    <location>
        <begin position="112"/>
        <end position="135"/>
    </location>
</feature>
<gene>
    <name evidence="8" type="ORF">BL253_15910</name>
</gene>
<feature type="transmembrane region" description="Helical" evidence="6">
    <location>
        <begin position="198"/>
        <end position="217"/>
    </location>
</feature>
<dbReference type="InterPro" id="IPR011701">
    <property type="entry name" value="MFS"/>
</dbReference>
<dbReference type="SUPFAM" id="SSF103473">
    <property type="entry name" value="MFS general substrate transporter"/>
    <property type="match status" value="1"/>
</dbReference>
<sequence length="503" mass="50761">MSSQPLSSAAPPASPAPGQSPAPDGPTPSATAPPSAAAPARSARTAMVLACGGSFLAFLDATITNLAVPDLARDFEVGVTSVSWVVTLYALPFAALLAPSGRLADLFGRRRLFVAGAALFTAASLLAVVAPLFWVLLAARAAQGVGAALLIPASFAIVLADTPPDRRAAAIGLWSASAGLAAVAGPAVGGILVDVASWRVLFCVNLPIGLWLIERAVRYQPATAPTGADTARRRAPDALATVLLAGGIGAVVLGLTEAERWGWASPATLGFLLGGVLGMAAAVGRSAHHPAPAIEVDLWRSPGYALANVISALFGAALYASLLLGVLFLVEAWQYSVLTAGLAMTPTAGWAALVGVSIGRSRRQPAPWVLVVGGGTLITVTSLVLAIWLPADPRFLTVWLPAGLGLGVGIGAVSVGVSSAAALAVEPRRFAAAVGLNIAARQVGGAVGVAATALLLDGQPGDGIGAFRDVYWMMTALCGAVAVVGLLLRPSRRPSRPTQEAGR</sequence>
<evidence type="ECO:0000256" key="3">
    <source>
        <dbReference type="ARBA" id="ARBA00022989"/>
    </source>
</evidence>
<dbReference type="InterPro" id="IPR036259">
    <property type="entry name" value="MFS_trans_sf"/>
</dbReference>
<dbReference type="RefSeq" id="WP_076817771.1">
    <property type="nucleotide sequence ID" value="NZ_MOMC01000031.1"/>
</dbReference>
<protein>
    <submittedName>
        <fullName evidence="8">MFS transporter</fullName>
    </submittedName>
</protein>
<feature type="transmembrane region" description="Helical" evidence="6">
    <location>
        <begin position="395"/>
        <end position="423"/>
    </location>
</feature>
<keyword evidence="2 6" id="KW-0812">Transmembrane</keyword>
<feature type="transmembrane region" description="Helical" evidence="6">
    <location>
        <begin position="430"/>
        <end position="455"/>
    </location>
</feature>
<dbReference type="EMBL" id="MOMC01000031">
    <property type="protein sequence ID" value="ONH29742.1"/>
    <property type="molecule type" value="Genomic_DNA"/>
</dbReference>
<dbReference type="PRINTS" id="PR01036">
    <property type="entry name" value="TCRTETB"/>
</dbReference>
<dbReference type="AlphaFoldDB" id="A0A1V2IAJ8"/>
<feature type="transmembrane region" description="Helical" evidence="6">
    <location>
        <begin position="171"/>
        <end position="192"/>
    </location>
</feature>
<comment type="subcellular location">
    <subcellularLocation>
        <location evidence="1">Cell membrane</location>
        <topology evidence="1">Multi-pass membrane protein</topology>
    </subcellularLocation>
</comment>
<evidence type="ECO:0000313" key="9">
    <source>
        <dbReference type="Proteomes" id="UP000188929"/>
    </source>
</evidence>
<keyword evidence="9" id="KW-1185">Reference proteome</keyword>
<feature type="transmembrane region" description="Helical" evidence="6">
    <location>
        <begin position="238"/>
        <end position="255"/>
    </location>
</feature>
<evidence type="ECO:0000256" key="4">
    <source>
        <dbReference type="ARBA" id="ARBA00023136"/>
    </source>
</evidence>
<dbReference type="Proteomes" id="UP000188929">
    <property type="component" value="Unassembled WGS sequence"/>
</dbReference>
<evidence type="ECO:0000256" key="6">
    <source>
        <dbReference type="SAM" id="Phobius"/>
    </source>
</evidence>
<keyword evidence="4 6" id="KW-0472">Membrane</keyword>
<feature type="transmembrane region" description="Helical" evidence="6">
    <location>
        <begin position="335"/>
        <end position="356"/>
    </location>
</feature>
<feature type="transmembrane region" description="Helical" evidence="6">
    <location>
        <begin position="80"/>
        <end position="100"/>
    </location>
</feature>
<proteinExistence type="predicted"/>
<feature type="compositionally biased region" description="Low complexity" evidence="5">
    <location>
        <begin position="27"/>
        <end position="37"/>
    </location>
</feature>
<keyword evidence="3 6" id="KW-1133">Transmembrane helix</keyword>
<comment type="caution">
    <text evidence="8">The sequence shown here is derived from an EMBL/GenBank/DDBJ whole genome shotgun (WGS) entry which is preliminary data.</text>
</comment>